<comment type="caution">
    <text evidence="1">The sequence shown here is derived from an EMBL/GenBank/DDBJ whole genome shotgun (WGS) entry which is preliminary data.</text>
</comment>
<reference evidence="1 2" key="1">
    <citation type="journal article" date="2018" name="Microb. Genom.">
        <title>Expanding an expanded genome: long-read sequencing of Trypanosoma cruzi.</title>
        <authorList>
            <person name="Berna L."/>
            <person name="Rodriguez M."/>
            <person name="Chiribao M.L."/>
            <person name="Parodi-Talice A."/>
            <person name="Pita S."/>
            <person name="Rijo G."/>
            <person name="Alvarez-Valin F."/>
            <person name="Robello C."/>
        </authorList>
    </citation>
    <scope>NUCLEOTIDE SEQUENCE [LARGE SCALE GENOMIC DNA]</scope>
    <source>
        <strain evidence="1 2">Dm28c</strain>
    </source>
</reference>
<accession>A0A2V2ULH7</accession>
<name>A0A2V2ULH7_TRYCR</name>
<dbReference type="Proteomes" id="UP000246121">
    <property type="component" value="Unassembled WGS sequence"/>
</dbReference>
<dbReference type="VEuPathDB" id="TriTrypDB:C4B63_372g20"/>
<sequence length="160" mass="17753">MAKTKLPTMKRKLRRVAVLLILFIAVTNFLYLSFDIADDDGAPGPNNLRQPRASAVDDAALAHIPRRVVDTWSRREYLIVLGIISMDNEERRTRRNLQRSTCCGSRSGDEGERLHRCDACAVRLWATPVARLRILCRAAGGGVAVERCGCAANERGSCDD</sequence>
<dbReference type="VEuPathDB" id="TriTrypDB:C3747_888g2"/>
<dbReference type="GO" id="GO:0016740">
    <property type="term" value="F:transferase activity"/>
    <property type="evidence" value="ECO:0007669"/>
    <property type="project" value="UniProtKB-KW"/>
</dbReference>
<dbReference type="VEuPathDB" id="TriTrypDB:TcCL_Unassigned05109"/>
<evidence type="ECO:0000313" key="2">
    <source>
        <dbReference type="Proteomes" id="UP000246121"/>
    </source>
</evidence>
<protein>
    <submittedName>
        <fullName evidence="1">Putative UDP-Gal or UDP-GlcNAc-dependent glycosyltransferase</fullName>
    </submittedName>
</protein>
<keyword evidence="1" id="KW-0808">Transferase</keyword>
<organism evidence="1 2">
    <name type="scientific">Trypanosoma cruzi</name>
    <dbReference type="NCBI Taxonomy" id="5693"/>
    <lineage>
        <taxon>Eukaryota</taxon>
        <taxon>Discoba</taxon>
        <taxon>Euglenozoa</taxon>
        <taxon>Kinetoplastea</taxon>
        <taxon>Metakinetoplastina</taxon>
        <taxon>Trypanosomatida</taxon>
        <taxon>Trypanosomatidae</taxon>
        <taxon>Trypanosoma</taxon>
        <taxon>Schizotrypanum</taxon>
    </lineage>
</organism>
<dbReference type="VEuPathDB" id="TriTrypDB:TcBrA4_0041150"/>
<gene>
    <name evidence="1" type="ORF">C4B63_372g20</name>
</gene>
<proteinExistence type="predicted"/>
<dbReference type="AlphaFoldDB" id="A0A2V2ULH7"/>
<evidence type="ECO:0000313" key="1">
    <source>
        <dbReference type="EMBL" id="PWU83163.1"/>
    </source>
</evidence>
<dbReference type="EMBL" id="PRFA01000372">
    <property type="protein sequence ID" value="PWU83163.1"/>
    <property type="molecule type" value="Genomic_DNA"/>
</dbReference>